<dbReference type="RefSeq" id="WP_231481522.1">
    <property type="nucleotide sequence ID" value="NZ_BAAAZO010000012.1"/>
</dbReference>
<gene>
    <name evidence="2" type="ORF">GCM10022223_66080</name>
</gene>
<feature type="transmembrane region" description="Helical" evidence="1">
    <location>
        <begin position="234"/>
        <end position="260"/>
    </location>
</feature>
<feature type="transmembrane region" description="Helical" evidence="1">
    <location>
        <begin position="91"/>
        <end position="111"/>
    </location>
</feature>
<proteinExistence type="predicted"/>
<evidence type="ECO:0000313" key="3">
    <source>
        <dbReference type="Proteomes" id="UP001501074"/>
    </source>
</evidence>
<organism evidence="2 3">
    <name type="scientific">Kineosporia mesophila</name>
    <dbReference type="NCBI Taxonomy" id="566012"/>
    <lineage>
        <taxon>Bacteria</taxon>
        <taxon>Bacillati</taxon>
        <taxon>Actinomycetota</taxon>
        <taxon>Actinomycetes</taxon>
        <taxon>Kineosporiales</taxon>
        <taxon>Kineosporiaceae</taxon>
        <taxon>Kineosporia</taxon>
    </lineage>
</organism>
<feature type="transmembrane region" description="Helical" evidence="1">
    <location>
        <begin position="146"/>
        <end position="165"/>
    </location>
</feature>
<feature type="transmembrane region" description="Helical" evidence="1">
    <location>
        <begin position="204"/>
        <end position="222"/>
    </location>
</feature>
<keyword evidence="1" id="KW-0812">Transmembrane</keyword>
<feature type="transmembrane region" description="Helical" evidence="1">
    <location>
        <begin position="117"/>
        <end position="134"/>
    </location>
</feature>
<keyword evidence="1" id="KW-1133">Transmembrane helix</keyword>
<dbReference type="EMBL" id="BAAAZO010000012">
    <property type="protein sequence ID" value="GAA3637940.1"/>
    <property type="molecule type" value="Genomic_DNA"/>
</dbReference>
<accession>A0ABP7APZ3</accession>
<evidence type="ECO:0008006" key="4">
    <source>
        <dbReference type="Google" id="ProtNLM"/>
    </source>
</evidence>
<keyword evidence="3" id="KW-1185">Reference proteome</keyword>
<keyword evidence="1" id="KW-0472">Membrane</keyword>
<protein>
    <recommendedName>
        <fullName evidence="4">Vitamin K-dependent gamma-carboxylase-like protein</fullName>
    </recommendedName>
</protein>
<reference evidence="3" key="1">
    <citation type="journal article" date="2019" name="Int. J. Syst. Evol. Microbiol.">
        <title>The Global Catalogue of Microorganisms (GCM) 10K type strain sequencing project: providing services to taxonomists for standard genome sequencing and annotation.</title>
        <authorList>
            <consortium name="The Broad Institute Genomics Platform"/>
            <consortium name="The Broad Institute Genome Sequencing Center for Infectious Disease"/>
            <person name="Wu L."/>
            <person name="Ma J."/>
        </authorList>
    </citation>
    <scope>NUCLEOTIDE SEQUENCE [LARGE SCALE GENOMIC DNA]</scope>
    <source>
        <strain evidence="3">JCM 16902</strain>
    </source>
</reference>
<sequence>MSRLWSWLFAPVPLARVALFRRCVYAFVIVDILLLHTSGYRHGWADPVWYQPLYLGEVFRIPAADVPQVEILKWGTVAASLLALTGRLPRVAGALVAVGWVWYQYVAFAYGKVDHDRGDFIVALLVLPLIGMAATGDRRRSELAGFAFRAVQLACIATYFLSAWAKVRFGGWDWVNSATITRAVIRRGTFLGDWLLHIPWSLHATQWVIFSLEMLSPLIFFVSEYWRRRMIAGWFAFHAATYAVITIAFWPHLIMLLAFLPLEQYRDSAVARWRSWRGEEPRLRTSTSP</sequence>
<evidence type="ECO:0000313" key="2">
    <source>
        <dbReference type="EMBL" id="GAA3637940.1"/>
    </source>
</evidence>
<evidence type="ECO:0000256" key="1">
    <source>
        <dbReference type="SAM" id="Phobius"/>
    </source>
</evidence>
<name>A0ABP7APZ3_9ACTN</name>
<dbReference type="Proteomes" id="UP001501074">
    <property type="component" value="Unassembled WGS sequence"/>
</dbReference>
<comment type="caution">
    <text evidence="2">The sequence shown here is derived from an EMBL/GenBank/DDBJ whole genome shotgun (WGS) entry which is preliminary data.</text>
</comment>